<evidence type="ECO:0000313" key="2">
    <source>
        <dbReference type="EMBL" id="KAG5570689.1"/>
    </source>
</evidence>
<name>A0A9J5W5H1_SOLCO</name>
<evidence type="ECO:0000313" key="3">
    <source>
        <dbReference type="Proteomes" id="UP000824120"/>
    </source>
</evidence>
<accession>A0A9J5W5H1</accession>
<dbReference type="AlphaFoldDB" id="A0A9J5W5H1"/>
<reference evidence="2 3" key="1">
    <citation type="submission" date="2020-09" db="EMBL/GenBank/DDBJ databases">
        <title>De no assembly of potato wild relative species, Solanum commersonii.</title>
        <authorList>
            <person name="Cho K."/>
        </authorList>
    </citation>
    <scope>NUCLEOTIDE SEQUENCE [LARGE SCALE GENOMIC DNA]</scope>
    <source>
        <strain evidence="2">LZ3.2</strain>
        <tissue evidence="2">Leaf</tissue>
    </source>
</reference>
<dbReference type="Proteomes" id="UP000824120">
    <property type="component" value="Chromosome 12"/>
</dbReference>
<sequence>MILNIYSRFLFLSEINVIHKQTISTKDSSFDDLKNEIENLKNEIKSIKQNEMICDHRLTLIPPIILGTPFINAIYPLTSINAKVFSRTMDRPWVTKARGRQPYCRKGKIIPRIIGDRHISSCNSPIIQRGGMSMVNLKTSQRRLLLQYIWKIFQKIIRYMHNYRCIYLSKLIPSYLSKRRG</sequence>
<dbReference type="EMBL" id="JACXVP010000012">
    <property type="protein sequence ID" value="KAG5570689.1"/>
    <property type="molecule type" value="Genomic_DNA"/>
</dbReference>
<gene>
    <name evidence="2" type="ORF">H5410_060455</name>
</gene>
<evidence type="ECO:0000256" key="1">
    <source>
        <dbReference type="SAM" id="Coils"/>
    </source>
</evidence>
<keyword evidence="1" id="KW-0175">Coiled coil</keyword>
<organism evidence="2 3">
    <name type="scientific">Solanum commersonii</name>
    <name type="common">Commerson's wild potato</name>
    <name type="synonym">Commerson's nightshade</name>
    <dbReference type="NCBI Taxonomy" id="4109"/>
    <lineage>
        <taxon>Eukaryota</taxon>
        <taxon>Viridiplantae</taxon>
        <taxon>Streptophyta</taxon>
        <taxon>Embryophyta</taxon>
        <taxon>Tracheophyta</taxon>
        <taxon>Spermatophyta</taxon>
        <taxon>Magnoliopsida</taxon>
        <taxon>eudicotyledons</taxon>
        <taxon>Gunneridae</taxon>
        <taxon>Pentapetalae</taxon>
        <taxon>asterids</taxon>
        <taxon>lamiids</taxon>
        <taxon>Solanales</taxon>
        <taxon>Solanaceae</taxon>
        <taxon>Solanoideae</taxon>
        <taxon>Solaneae</taxon>
        <taxon>Solanum</taxon>
    </lineage>
</organism>
<protein>
    <submittedName>
        <fullName evidence="2">Uncharacterized protein</fullName>
    </submittedName>
</protein>
<keyword evidence="3" id="KW-1185">Reference proteome</keyword>
<comment type="caution">
    <text evidence="2">The sequence shown here is derived from an EMBL/GenBank/DDBJ whole genome shotgun (WGS) entry which is preliminary data.</text>
</comment>
<proteinExistence type="predicted"/>
<feature type="coiled-coil region" evidence="1">
    <location>
        <begin position="23"/>
        <end position="50"/>
    </location>
</feature>